<proteinExistence type="predicted"/>
<dbReference type="Pfam" id="PF00567">
    <property type="entry name" value="TUDOR"/>
    <property type="match status" value="1"/>
</dbReference>
<protein>
    <recommendedName>
        <fullName evidence="2">Tudor domain-containing protein</fullName>
    </recommendedName>
</protein>
<dbReference type="Proteomes" id="UP000054843">
    <property type="component" value="Unassembled WGS sequence"/>
</dbReference>
<organism evidence="3 4">
    <name type="scientific">Trichinella papuae</name>
    <dbReference type="NCBI Taxonomy" id="268474"/>
    <lineage>
        <taxon>Eukaryota</taxon>
        <taxon>Metazoa</taxon>
        <taxon>Ecdysozoa</taxon>
        <taxon>Nematoda</taxon>
        <taxon>Enoplea</taxon>
        <taxon>Dorylaimia</taxon>
        <taxon>Trichinellida</taxon>
        <taxon>Trichinellidae</taxon>
        <taxon>Trichinella</taxon>
    </lineage>
</organism>
<name>A0A0V1MN42_9BILA</name>
<dbReference type="STRING" id="268474.A0A0V1MN42"/>
<dbReference type="Gene3D" id="2.30.30.140">
    <property type="match status" value="1"/>
</dbReference>
<evidence type="ECO:0000256" key="1">
    <source>
        <dbReference type="SAM" id="MobiDB-lite"/>
    </source>
</evidence>
<reference evidence="3 4" key="1">
    <citation type="submission" date="2015-01" db="EMBL/GenBank/DDBJ databases">
        <title>Evolution of Trichinella species and genotypes.</title>
        <authorList>
            <person name="Korhonen P.K."/>
            <person name="Edoardo P."/>
            <person name="Giuseppe L.R."/>
            <person name="Gasser R.B."/>
        </authorList>
    </citation>
    <scope>NUCLEOTIDE SEQUENCE [LARGE SCALE GENOMIC DNA]</scope>
    <source>
        <strain evidence="3">ISS1980</strain>
    </source>
</reference>
<dbReference type="AlphaFoldDB" id="A0A0V1MN42"/>
<feature type="compositionally biased region" description="Basic and acidic residues" evidence="1">
    <location>
        <begin position="224"/>
        <end position="241"/>
    </location>
</feature>
<evidence type="ECO:0000259" key="2">
    <source>
        <dbReference type="Pfam" id="PF00567"/>
    </source>
</evidence>
<dbReference type="SUPFAM" id="SSF63748">
    <property type="entry name" value="Tudor/PWWP/MBT"/>
    <property type="match status" value="1"/>
</dbReference>
<evidence type="ECO:0000313" key="4">
    <source>
        <dbReference type="Proteomes" id="UP000054843"/>
    </source>
</evidence>
<evidence type="ECO:0000313" key="3">
    <source>
        <dbReference type="EMBL" id="KRZ72995.1"/>
    </source>
</evidence>
<feature type="region of interest" description="Disordered" evidence="1">
    <location>
        <begin position="224"/>
        <end position="248"/>
    </location>
</feature>
<comment type="caution">
    <text evidence="3">The sequence shown here is derived from an EMBL/GenBank/DDBJ whole genome shotgun (WGS) entry which is preliminary data.</text>
</comment>
<gene>
    <name evidence="3" type="ORF">T10_6692</name>
</gene>
<feature type="domain" description="Tudor" evidence="2">
    <location>
        <begin position="39"/>
        <end position="157"/>
    </location>
</feature>
<sequence>MDSSLDKLSGNDIASSYKEQNDLLDDFAFGKPLHDQARLPAIVSNWVTPQNFHVNFMIFKSEQEEMERRMDIFYKETENLPNLNFDSITSNGAAGLPVAVLVNQKWRRGMVISKRNTSLLVCHVDVGSQTLEKLDRIRPLYYQFAELPPLAFKCYLRRLKRVVINEYIMQELDKVMKVDKEFDCEISSWDDIMFLPVKMYERGSPVDVIDVHLSSYFKKQKERLAQRKRDLERQKEQRNSDDETDSDE</sequence>
<keyword evidence="4" id="KW-1185">Reference proteome</keyword>
<dbReference type="OrthoDB" id="5916221at2759"/>
<dbReference type="EMBL" id="JYDO01000070">
    <property type="protein sequence ID" value="KRZ72995.1"/>
    <property type="molecule type" value="Genomic_DNA"/>
</dbReference>
<accession>A0A0V1MN42</accession>
<dbReference type="InterPro" id="IPR002999">
    <property type="entry name" value="Tudor"/>
</dbReference>